<comment type="caution">
    <text evidence="2">The sequence shown here is derived from an EMBL/GenBank/DDBJ whole genome shotgun (WGS) entry which is preliminary data.</text>
</comment>
<proteinExistence type="predicted"/>
<organism evidence="2 3">
    <name type="scientific">Rhizobium leguminosarum</name>
    <dbReference type="NCBI Taxonomy" id="384"/>
    <lineage>
        <taxon>Bacteria</taxon>
        <taxon>Pseudomonadati</taxon>
        <taxon>Pseudomonadota</taxon>
        <taxon>Alphaproteobacteria</taxon>
        <taxon>Hyphomicrobiales</taxon>
        <taxon>Rhizobiaceae</taxon>
        <taxon>Rhizobium/Agrobacterium group</taxon>
        <taxon>Rhizobium</taxon>
    </lineage>
</organism>
<dbReference type="AlphaFoldDB" id="A0A7W9ZXI4"/>
<evidence type="ECO:0000313" key="3">
    <source>
        <dbReference type="Proteomes" id="UP000517187"/>
    </source>
</evidence>
<gene>
    <name evidence="2" type="ORF">GGE66_005612</name>
</gene>
<feature type="region of interest" description="Disordered" evidence="1">
    <location>
        <begin position="80"/>
        <end position="99"/>
    </location>
</feature>
<protein>
    <submittedName>
        <fullName evidence="2">Uncharacterized protein</fullName>
    </submittedName>
</protein>
<accession>A0A7W9ZXI4</accession>
<evidence type="ECO:0000256" key="1">
    <source>
        <dbReference type="SAM" id="MobiDB-lite"/>
    </source>
</evidence>
<name>A0A7W9ZXI4_RHILE</name>
<feature type="compositionally biased region" description="Basic and acidic residues" evidence="1">
    <location>
        <begin position="88"/>
        <end position="99"/>
    </location>
</feature>
<dbReference type="Proteomes" id="UP000517187">
    <property type="component" value="Unassembled WGS sequence"/>
</dbReference>
<sequence>MTIHAPISHADRSLLPRALLGRRPFHPTPFSFAEGDTVVFGNHTTVVMARSRSAMGREIYDIQLITGDIAGRPFRTVEGSRLTASRNPNEDRREASLGC</sequence>
<evidence type="ECO:0000313" key="2">
    <source>
        <dbReference type="EMBL" id="MBB6224597.1"/>
    </source>
</evidence>
<reference evidence="2 3" key="1">
    <citation type="submission" date="2020-08" db="EMBL/GenBank/DDBJ databases">
        <title>Genomic Encyclopedia of Type Strains, Phase IV (KMG-V): Genome sequencing to study the core and pangenomes of soil and plant-associated prokaryotes.</title>
        <authorList>
            <person name="Whitman W."/>
        </authorList>
    </citation>
    <scope>NUCLEOTIDE SEQUENCE [LARGE SCALE GENOMIC DNA]</scope>
    <source>
        <strain evidence="2 3">SEMIA 4011</strain>
    </source>
</reference>
<dbReference type="EMBL" id="JACIIJ010000016">
    <property type="protein sequence ID" value="MBB6224597.1"/>
    <property type="molecule type" value="Genomic_DNA"/>
</dbReference>